<sequence>MSSSSDNEDGTSGSDFSDISDLENDLENREEVEENIGAQPYMFEPEISDSEEESDEGDDAPDFNIDEDIDGRLGNNDWCSCSGGCIPMPVVRECVCCKQIHQIVRKMDAYPHGELNCITEHPGFQTVCLDVWVMETAYLHYRQQYGGQARQDATENQKYRHVAYRQLVRWCWGFLGRAVRVPLPSCAVTRIRAAFPSEEYRGFEEA</sequence>
<evidence type="ECO:0000259" key="2">
    <source>
        <dbReference type="Pfam" id="PF20478"/>
    </source>
</evidence>
<feature type="region of interest" description="Disordered" evidence="1">
    <location>
        <begin position="1"/>
        <end position="67"/>
    </location>
</feature>
<evidence type="ECO:0000256" key="1">
    <source>
        <dbReference type="SAM" id="MobiDB-lite"/>
    </source>
</evidence>
<dbReference type="Pfam" id="PF20478">
    <property type="entry name" value="P2RX7_C"/>
    <property type="match status" value="1"/>
</dbReference>
<name>A0A7M7HFX0_STRPU</name>
<dbReference type="Proteomes" id="UP000007110">
    <property type="component" value="Unassembled WGS sequence"/>
</dbReference>
<dbReference type="PANTHER" id="PTHR36981">
    <property type="entry name" value="ZGC:195170"/>
    <property type="match status" value="1"/>
</dbReference>
<dbReference type="GeneID" id="100893216"/>
<dbReference type="OMA" id="AQPYMFE"/>
<feature type="compositionally biased region" description="Acidic residues" evidence="1">
    <location>
        <begin position="46"/>
        <end position="67"/>
    </location>
</feature>
<reference evidence="4" key="1">
    <citation type="submission" date="2015-02" db="EMBL/GenBank/DDBJ databases">
        <title>Genome sequencing for Strongylocentrotus purpuratus.</title>
        <authorList>
            <person name="Murali S."/>
            <person name="Liu Y."/>
            <person name="Vee V."/>
            <person name="English A."/>
            <person name="Wang M."/>
            <person name="Skinner E."/>
            <person name="Han Y."/>
            <person name="Muzny D.M."/>
            <person name="Worley K.C."/>
            <person name="Gibbs R.A."/>
        </authorList>
    </citation>
    <scope>NUCLEOTIDE SEQUENCE</scope>
</reference>
<dbReference type="KEGG" id="spu:100893216"/>
<accession>A0A7M7HFX0</accession>
<feature type="compositionally biased region" description="Acidic residues" evidence="1">
    <location>
        <begin position="18"/>
        <end position="34"/>
    </location>
</feature>
<keyword evidence="4" id="KW-1185">Reference proteome</keyword>
<dbReference type="PANTHER" id="PTHR36981:SF1">
    <property type="entry name" value="P2X PURINORECEPTOR 7 INTRACELLULAR DOMAIN-CONTAINING PROTEIN"/>
    <property type="match status" value="1"/>
</dbReference>
<reference evidence="3" key="2">
    <citation type="submission" date="2021-01" db="UniProtKB">
        <authorList>
            <consortium name="EnsemblMetazoa"/>
        </authorList>
    </citation>
    <scope>IDENTIFICATION</scope>
</reference>
<feature type="domain" description="P2X purinoreceptor 7 intracellular" evidence="2">
    <location>
        <begin position="71"/>
        <end position="203"/>
    </location>
</feature>
<evidence type="ECO:0000313" key="3">
    <source>
        <dbReference type="EnsemblMetazoa" id="XP_011672505"/>
    </source>
</evidence>
<dbReference type="RefSeq" id="XP_011672505.2">
    <property type="nucleotide sequence ID" value="XM_011674203.2"/>
</dbReference>
<feature type="compositionally biased region" description="Polar residues" evidence="1">
    <location>
        <begin position="1"/>
        <end position="17"/>
    </location>
</feature>
<organism evidence="3 4">
    <name type="scientific">Strongylocentrotus purpuratus</name>
    <name type="common">Purple sea urchin</name>
    <dbReference type="NCBI Taxonomy" id="7668"/>
    <lineage>
        <taxon>Eukaryota</taxon>
        <taxon>Metazoa</taxon>
        <taxon>Echinodermata</taxon>
        <taxon>Eleutherozoa</taxon>
        <taxon>Echinozoa</taxon>
        <taxon>Echinoidea</taxon>
        <taxon>Euechinoidea</taxon>
        <taxon>Echinacea</taxon>
        <taxon>Camarodonta</taxon>
        <taxon>Echinidea</taxon>
        <taxon>Strongylocentrotidae</taxon>
        <taxon>Strongylocentrotus</taxon>
    </lineage>
</organism>
<dbReference type="InterPro" id="IPR046815">
    <property type="entry name" value="P2RX7_C"/>
</dbReference>
<proteinExistence type="predicted"/>
<protein>
    <recommendedName>
        <fullName evidence="2">P2X purinoreceptor 7 intracellular domain-containing protein</fullName>
    </recommendedName>
</protein>
<dbReference type="AlphaFoldDB" id="A0A7M7HFX0"/>
<dbReference type="OrthoDB" id="5955457at2759"/>
<evidence type="ECO:0000313" key="4">
    <source>
        <dbReference type="Proteomes" id="UP000007110"/>
    </source>
</evidence>
<dbReference type="InParanoid" id="A0A7M7HFX0"/>
<dbReference type="EnsemblMetazoa" id="XM_011674203">
    <property type="protein sequence ID" value="XP_011672505"/>
    <property type="gene ID" value="LOC100893216"/>
</dbReference>